<dbReference type="Gene3D" id="3.40.190.10">
    <property type="entry name" value="Periplasmic binding protein-like II"/>
    <property type="match status" value="1"/>
</dbReference>
<dbReference type="SUPFAM" id="SSF53850">
    <property type="entry name" value="Periplasmic binding protein-like II"/>
    <property type="match status" value="1"/>
</dbReference>
<protein>
    <submittedName>
        <fullName evidence="3">Uncharacterized protein</fullName>
    </submittedName>
</protein>
<proteinExistence type="predicted"/>
<organism evidence="2 3">
    <name type="scientific">Ditylenchus dipsaci</name>
    <dbReference type="NCBI Taxonomy" id="166011"/>
    <lineage>
        <taxon>Eukaryota</taxon>
        <taxon>Metazoa</taxon>
        <taxon>Ecdysozoa</taxon>
        <taxon>Nematoda</taxon>
        <taxon>Chromadorea</taxon>
        <taxon>Rhabditida</taxon>
        <taxon>Tylenchina</taxon>
        <taxon>Tylenchomorpha</taxon>
        <taxon>Sphaerularioidea</taxon>
        <taxon>Anguinidae</taxon>
        <taxon>Anguininae</taxon>
        <taxon>Ditylenchus</taxon>
    </lineage>
</organism>
<sequence length="499" mass="57478">MINYNSQRGGKIRVLFAKNPPDAFDDCVHFPTTHPTLECPFPGWCVEVIYHIAQYLHYTIEPVIAHARVGELNWGSYSNASWNGVLGYIENGTVDTACLFYQRTGLRAKHFSFSYPILNVKPAYAVHSRPEDLSSGMWNAFTPYAKSTWTAMAVMLMVQTIYCMFVTRVEVKMQRRKEFHPFQIVWKFLRLQLYQPDNFDYVTRAGNFAVLVFTIMQCRLLLDMYQTLLLSALLQPSSGNPFTDARDMIKMIASQRYHLITNYIGNWYFEELKFSNVSHYRSLRAATASNPVHVANSVASALDKVEVGGYIFPIQQDSLAMQMAKRRCNLVFVTEGLPEMSSHFIFAHKSRNNSTQHYLAAFNDAILMNMDFIRRTFTKYFDEGFKISTDSKNCPGDIQEAKEGIHLKPLGIVSLFGIIFVMLIGLVLSLAAFGLEVYYTWHRKLFQMRLKARRQLVEPIHLIALARVFAGPEIQRKLDEQLERPTVCERTGHFDEFYI</sequence>
<name>A0A915DIR9_9BILA</name>
<evidence type="ECO:0000313" key="2">
    <source>
        <dbReference type="Proteomes" id="UP000887574"/>
    </source>
</evidence>
<accession>A0A915DIR9</accession>
<reference evidence="3" key="1">
    <citation type="submission" date="2022-11" db="UniProtKB">
        <authorList>
            <consortium name="WormBaseParasite"/>
        </authorList>
    </citation>
    <scope>IDENTIFICATION</scope>
</reference>
<keyword evidence="1" id="KW-0472">Membrane</keyword>
<dbReference type="AlphaFoldDB" id="A0A915DIR9"/>
<dbReference type="PANTHER" id="PTHR22714:SF7">
    <property type="entry name" value="SOLUTE-BINDING PROTEIN FAMILY 3_N-TERMINAL DOMAIN-CONTAINING PROTEIN"/>
    <property type="match status" value="1"/>
</dbReference>
<evidence type="ECO:0000256" key="1">
    <source>
        <dbReference type="SAM" id="Phobius"/>
    </source>
</evidence>
<keyword evidence="1" id="KW-1133">Transmembrane helix</keyword>
<evidence type="ECO:0000313" key="3">
    <source>
        <dbReference type="WBParaSite" id="jg20474"/>
    </source>
</evidence>
<dbReference type="Proteomes" id="UP000887574">
    <property type="component" value="Unplaced"/>
</dbReference>
<keyword evidence="1" id="KW-0812">Transmembrane</keyword>
<dbReference type="WBParaSite" id="jg20474">
    <property type="protein sequence ID" value="jg20474"/>
    <property type="gene ID" value="jg20474"/>
</dbReference>
<dbReference type="PANTHER" id="PTHR22714">
    <property type="entry name" value="PROTEIN CBG02446-RELATED"/>
    <property type="match status" value="1"/>
</dbReference>
<keyword evidence="2" id="KW-1185">Reference proteome</keyword>
<dbReference type="InterPro" id="IPR040128">
    <property type="entry name" value="T25E4.2-like"/>
</dbReference>
<feature type="transmembrane region" description="Helical" evidence="1">
    <location>
        <begin position="412"/>
        <end position="441"/>
    </location>
</feature>